<evidence type="ECO:0000313" key="1">
    <source>
        <dbReference type="EMBL" id="HIU94255.1"/>
    </source>
</evidence>
<evidence type="ECO:0008006" key="3">
    <source>
        <dbReference type="Google" id="ProtNLM"/>
    </source>
</evidence>
<proteinExistence type="predicted"/>
<dbReference type="EMBL" id="DVNZ01000121">
    <property type="protein sequence ID" value="HIU94255.1"/>
    <property type="molecule type" value="Genomic_DNA"/>
</dbReference>
<reference evidence="1" key="2">
    <citation type="journal article" date="2021" name="PeerJ">
        <title>Extensive microbial diversity within the chicken gut microbiome revealed by metagenomics and culture.</title>
        <authorList>
            <person name="Gilroy R."/>
            <person name="Ravi A."/>
            <person name="Getino M."/>
            <person name="Pursley I."/>
            <person name="Horton D.L."/>
            <person name="Alikhan N.F."/>
            <person name="Baker D."/>
            <person name="Gharbi K."/>
            <person name="Hall N."/>
            <person name="Watson M."/>
            <person name="Adriaenssens E.M."/>
            <person name="Foster-Nyarko E."/>
            <person name="Jarju S."/>
            <person name="Secka A."/>
            <person name="Antonio M."/>
            <person name="Oren A."/>
            <person name="Chaudhuri R.R."/>
            <person name="La Ragione R."/>
            <person name="Hildebrand F."/>
            <person name="Pallen M.J."/>
        </authorList>
    </citation>
    <scope>NUCLEOTIDE SEQUENCE</scope>
    <source>
        <strain evidence="1">ChiGjej2B2-16831</strain>
    </source>
</reference>
<organism evidence="1 2">
    <name type="scientific">Candidatus Aphodomorpha intestinavium</name>
    <dbReference type="NCBI Taxonomy" id="2840672"/>
    <lineage>
        <taxon>Bacteria</taxon>
        <taxon>Bacillati</taxon>
        <taxon>Bacillota</taxon>
        <taxon>Clostridia</taxon>
        <taxon>Eubacteriales</taxon>
        <taxon>Candidatus Aphodomorpha</taxon>
    </lineage>
</organism>
<accession>A0A9D1ST05</accession>
<name>A0A9D1ST05_9FIRM</name>
<dbReference type="SUPFAM" id="SSF54913">
    <property type="entry name" value="GlnB-like"/>
    <property type="match status" value="1"/>
</dbReference>
<comment type="caution">
    <text evidence="1">The sequence shown here is derived from an EMBL/GenBank/DDBJ whole genome shotgun (WGS) entry which is preliminary data.</text>
</comment>
<dbReference type="InterPro" id="IPR011322">
    <property type="entry name" value="N-reg_PII-like_a/b"/>
</dbReference>
<sequence length="114" mass="12472">MAEAIEPIKLIVCIIERGRAERITDLCLHERIAFHLTLHGYGTADSDVLDYLGLGETEKDVVLLCVRESAADAFLRRLADALHLDRPGPGIAFSIPLSSVAERRTLELLSGFSG</sequence>
<evidence type="ECO:0000313" key="2">
    <source>
        <dbReference type="Proteomes" id="UP000824128"/>
    </source>
</evidence>
<dbReference type="Proteomes" id="UP000824128">
    <property type="component" value="Unassembled WGS sequence"/>
</dbReference>
<gene>
    <name evidence="1" type="ORF">IAD24_03765</name>
</gene>
<reference evidence="1" key="1">
    <citation type="submission" date="2020-10" db="EMBL/GenBank/DDBJ databases">
        <authorList>
            <person name="Gilroy R."/>
        </authorList>
    </citation>
    <scope>NUCLEOTIDE SEQUENCE</scope>
    <source>
        <strain evidence="1">ChiGjej2B2-16831</strain>
    </source>
</reference>
<dbReference type="AlphaFoldDB" id="A0A9D1ST05"/>
<protein>
    <recommendedName>
        <fullName evidence="3">Nitrogen regulatory protein P-II</fullName>
    </recommendedName>
</protein>